<sequence>MNMFKQLSHVTESKPRSLLVNNSFRWSGSPVSLARMWHMARSARGSPQARALGAELRECRQRAKRSIRQLAHALGTHHMTVSRYETGDAVPDPARVADYLTALEVSDAEHERILALAHEVGEPNWLTSGVPGVEQQMTTLLECERSATAITDVSPLLVPGLLQTADYTRTVMSGISPGETEKRVMLRLSRRDTITKPNGPQLTAVIAEEALQQPTGGHSVMGEQLRHLLKMDDEPNISVRVLPGREQIVHPAHAGPFVLYEFAKAAPIVHLEHYSSAAFLYGMRDVEAYREAVATLRELVLPQDESRTIVEHYATHMEKQQ</sequence>
<dbReference type="InterPro" id="IPR001387">
    <property type="entry name" value="Cro/C1-type_HTH"/>
</dbReference>
<name>A0A1H1FHD4_9ACTN</name>
<dbReference type="GO" id="GO:0003677">
    <property type="term" value="F:DNA binding"/>
    <property type="evidence" value="ECO:0007669"/>
    <property type="project" value="InterPro"/>
</dbReference>
<gene>
    <name evidence="2" type="ORF">SAMN04489718_3053</name>
</gene>
<dbReference type="Pfam" id="PF19054">
    <property type="entry name" value="DUF5753"/>
    <property type="match status" value="1"/>
</dbReference>
<evidence type="ECO:0000313" key="2">
    <source>
        <dbReference type="EMBL" id="SDR00513.1"/>
    </source>
</evidence>
<dbReference type="Pfam" id="PF13560">
    <property type="entry name" value="HTH_31"/>
    <property type="match status" value="1"/>
</dbReference>
<dbReference type="PROSITE" id="PS50943">
    <property type="entry name" value="HTH_CROC1"/>
    <property type="match status" value="1"/>
</dbReference>
<reference evidence="3" key="1">
    <citation type="submission" date="2016-10" db="EMBL/GenBank/DDBJ databases">
        <authorList>
            <person name="Varghese N."/>
            <person name="Submissions S."/>
        </authorList>
    </citation>
    <scope>NUCLEOTIDE SEQUENCE [LARGE SCALE GENOMIC DNA]</scope>
    <source>
        <strain evidence="3">DSM 45459</strain>
    </source>
</reference>
<dbReference type="SUPFAM" id="SSF47413">
    <property type="entry name" value="lambda repressor-like DNA-binding domains"/>
    <property type="match status" value="1"/>
</dbReference>
<dbReference type="CDD" id="cd00093">
    <property type="entry name" value="HTH_XRE"/>
    <property type="match status" value="1"/>
</dbReference>
<keyword evidence="3" id="KW-1185">Reference proteome</keyword>
<dbReference type="EMBL" id="FNKO01000002">
    <property type="protein sequence ID" value="SDR00513.1"/>
    <property type="molecule type" value="Genomic_DNA"/>
</dbReference>
<dbReference type="Proteomes" id="UP000199301">
    <property type="component" value="Unassembled WGS sequence"/>
</dbReference>
<dbReference type="STRING" id="995062.SAMN04489718_3053"/>
<evidence type="ECO:0000259" key="1">
    <source>
        <dbReference type="PROSITE" id="PS50943"/>
    </source>
</evidence>
<dbReference type="AlphaFoldDB" id="A0A1H1FHD4"/>
<dbReference type="SMART" id="SM00530">
    <property type="entry name" value="HTH_XRE"/>
    <property type="match status" value="1"/>
</dbReference>
<dbReference type="InterPro" id="IPR010982">
    <property type="entry name" value="Lambda_DNA-bd_dom_sf"/>
</dbReference>
<feature type="domain" description="HTH cro/C1-type" evidence="1">
    <location>
        <begin position="56"/>
        <end position="110"/>
    </location>
</feature>
<organism evidence="2 3">
    <name type="scientific">Actinopolyspora saharensis</name>
    <dbReference type="NCBI Taxonomy" id="995062"/>
    <lineage>
        <taxon>Bacteria</taxon>
        <taxon>Bacillati</taxon>
        <taxon>Actinomycetota</taxon>
        <taxon>Actinomycetes</taxon>
        <taxon>Actinopolysporales</taxon>
        <taxon>Actinopolysporaceae</taxon>
        <taxon>Actinopolyspora</taxon>
    </lineage>
</organism>
<protein>
    <submittedName>
        <fullName evidence="2">Helix-turn-helix domain-containing protein</fullName>
    </submittedName>
</protein>
<dbReference type="Gene3D" id="1.10.260.40">
    <property type="entry name" value="lambda repressor-like DNA-binding domains"/>
    <property type="match status" value="1"/>
</dbReference>
<evidence type="ECO:0000313" key="3">
    <source>
        <dbReference type="Proteomes" id="UP000199301"/>
    </source>
</evidence>
<accession>A0A1H1FHD4</accession>
<dbReference type="InterPro" id="IPR043917">
    <property type="entry name" value="DUF5753"/>
</dbReference>
<proteinExistence type="predicted"/>